<accession>A0ABN7T3G3</accession>
<evidence type="ECO:0000313" key="2">
    <source>
        <dbReference type="EMBL" id="CAG5110631.1"/>
    </source>
</evidence>
<evidence type="ECO:0000313" key="3">
    <source>
        <dbReference type="Proteomes" id="UP001158576"/>
    </source>
</evidence>
<dbReference type="Proteomes" id="UP001158576">
    <property type="component" value="Chromosome 2"/>
</dbReference>
<keyword evidence="1" id="KW-0472">Membrane</keyword>
<keyword evidence="3" id="KW-1185">Reference proteome</keyword>
<keyword evidence="1" id="KW-0812">Transmembrane</keyword>
<organism evidence="2 3">
    <name type="scientific">Oikopleura dioica</name>
    <name type="common">Tunicate</name>
    <dbReference type="NCBI Taxonomy" id="34765"/>
    <lineage>
        <taxon>Eukaryota</taxon>
        <taxon>Metazoa</taxon>
        <taxon>Chordata</taxon>
        <taxon>Tunicata</taxon>
        <taxon>Appendicularia</taxon>
        <taxon>Copelata</taxon>
        <taxon>Oikopleuridae</taxon>
        <taxon>Oikopleura</taxon>
    </lineage>
</organism>
<evidence type="ECO:0000256" key="1">
    <source>
        <dbReference type="SAM" id="Phobius"/>
    </source>
</evidence>
<proteinExistence type="predicted"/>
<sequence>MHRIRISKRFSTIGSNPLIPSKFRVQDPKLLTEASVKNRQLTPSEEARVHGLQRIAMDVAGYSKAPTTAKRAFWSFWLASSVVFVSILYNVVENYLKELELFKIGESAAKEFIQIIIEKNYDYEQLKPIFLERSKENIMTFALGKVILIESKKDEELKFKIIAARNFLHFVVNEFKTEDVKMGTSLSGKDRNRIG</sequence>
<protein>
    <submittedName>
        <fullName evidence="2">Oidioi.mRNA.OKI2018_I69.chr2.g5013.t1.cds</fullName>
    </submittedName>
</protein>
<feature type="transmembrane region" description="Helical" evidence="1">
    <location>
        <begin position="72"/>
        <end position="92"/>
    </location>
</feature>
<reference evidence="2 3" key="1">
    <citation type="submission" date="2021-04" db="EMBL/GenBank/DDBJ databases">
        <authorList>
            <person name="Bliznina A."/>
        </authorList>
    </citation>
    <scope>NUCLEOTIDE SEQUENCE [LARGE SCALE GENOMIC DNA]</scope>
</reference>
<dbReference type="EMBL" id="OU015567">
    <property type="protein sequence ID" value="CAG5110631.1"/>
    <property type="molecule type" value="Genomic_DNA"/>
</dbReference>
<gene>
    <name evidence="2" type="ORF">OKIOD_LOCUS13778</name>
</gene>
<keyword evidence="1" id="KW-1133">Transmembrane helix</keyword>
<name>A0ABN7T3G3_OIKDI</name>